<dbReference type="PANTHER" id="PTHR33231:SF1">
    <property type="entry name" value="30S RIBOSOMAL PROTEIN"/>
    <property type="match status" value="1"/>
</dbReference>
<dbReference type="PATRIC" id="fig|1036673.3.peg.109"/>
<accession>F8FJ54</accession>
<dbReference type="AlphaFoldDB" id="F8FJ54"/>
<gene>
    <name evidence="6" type="primary">yvyD</name>
    <name evidence="3" type="synonym">hpf</name>
    <name evidence="6" type="ordered locus">KNP414_00116</name>
</gene>
<comment type="similarity">
    <text evidence="3">Belongs to the HPF/YfiA ribosome-associated protein family. Long HPF subfamily.</text>
</comment>
<dbReference type="FunFam" id="3.30.505.50:FF:000001">
    <property type="entry name" value="Ribosome hibernation promoting factor"/>
    <property type="match status" value="1"/>
</dbReference>
<dbReference type="InterPro" id="IPR038416">
    <property type="entry name" value="Ribosom_S30AE_C_sf"/>
</dbReference>
<evidence type="ECO:0000256" key="3">
    <source>
        <dbReference type="HAMAP-Rule" id="MF_00839"/>
    </source>
</evidence>
<dbReference type="Proteomes" id="UP000006620">
    <property type="component" value="Chromosome"/>
</dbReference>
<evidence type="ECO:0000256" key="1">
    <source>
        <dbReference type="ARBA" id="ARBA00022490"/>
    </source>
</evidence>
<evidence type="ECO:0000259" key="5">
    <source>
        <dbReference type="Pfam" id="PF16321"/>
    </source>
</evidence>
<feature type="domain" description="Sigma 54 modulation/S30EA ribosomal protein C-terminal" evidence="5">
    <location>
        <begin position="126"/>
        <end position="180"/>
    </location>
</feature>
<dbReference type="HOGENOM" id="CLU_071472_0_3_9"/>
<reference evidence="7" key="1">
    <citation type="submission" date="2011-06" db="EMBL/GenBank/DDBJ databases">
        <title>Complete genome sequence of Paenibacillus mucilaginosus KNP414.</title>
        <authorList>
            <person name="Wang J."/>
            <person name="Hu S."/>
            <person name="Hu X."/>
            <person name="Zhang B."/>
            <person name="Dong D."/>
            <person name="Zhang S."/>
            <person name="Zhao K."/>
            <person name="Wu D."/>
        </authorList>
    </citation>
    <scope>NUCLEOTIDE SEQUENCE [LARGE SCALE GENOMIC DNA]</scope>
    <source>
        <strain evidence="7">KNP414</strain>
    </source>
</reference>
<dbReference type="CDD" id="cd00552">
    <property type="entry name" value="RaiA"/>
    <property type="match status" value="1"/>
</dbReference>
<dbReference type="GO" id="GO:0043024">
    <property type="term" value="F:ribosomal small subunit binding"/>
    <property type="evidence" value="ECO:0007669"/>
    <property type="project" value="TreeGrafter"/>
</dbReference>
<reference evidence="6 7" key="2">
    <citation type="journal article" date="2013" name="Genome Announc.">
        <title>Genome Sequence of Growth-Improving Paenibacillus mucilaginosus Strain KNP414.</title>
        <authorList>
            <person name="Lu J.J."/>
            <person name="Wang J.F."/>
            <person name="Hu X.F."/>
        </authorList>
    </citation>
    <scope>NUCLEOTIDE SEQUENCE [LARGE SCALE GENOMIC DNA]</scope>
    <source>
        <strain evidence="6 7">KNP414</strain>
    </source>
</reference>
<dbReference type="RefSeq" id="WP_013913933.1">
    <property type="nucleotide sequence ID" value="NC_015690.1"/>
</dbReference>
<keyword evidence="1 3" id="KW-0963">Cytoplasm</keyword>
<dbReference type="InterPro" id="IPR050574">
    <property type="entry name" value="HPF/YfiA_ribosome-assoc"/>
</dbReference>
<protein>
    <recommendedName>
        <fullName evidence="3">Ribosome hibernation promoting factor</fullName>
        <shortName evidence="3">HPF</shortName>
    </recommendedName>
</protein>
<dbReference type="Pfam" id="PF16321">
    <property type="entry name" value="Ribosom_S30AE_C"/>
    <property type="match status" value="1"/>
</dbReference>
<dbReference type="InterPro" id="IPR003489">
    <property type="entry name" value="RHF/RaiA"/>
</dbReference>
<organism evidence="6 7">
    <name type="scientific">Paenibacillus mucilaginosus (strain KNP414)</name>
    <dbReference type="NCBI Taxonomy" id="1036673"/>
    <lineage>
        <taxon>Bacteria</taxon>
        <taxon>Bacillati</taxon>
        <taxon>Bacillota</taxon>
        <taxon>Bacilli</taxon>
        <taxon>Bacillales</taxon>
        <taxon>Paenibacillaceae</taxon>
        <taxon>Paenibacillus</taxon>
    </lineage>
</organism>
<dbReference type="GO" id="GO:0045900">
    <property type="term" value="P:negative regulation of translational elongation"/>
    <property type="evidence" value="ECO:0007669"/>
    <property type="project" value="TreeGrafter"/>
</dbReference>
<evidence type="ECO:0000313" key="7">
    <source>
        <dbReference type="Proteomes" id="UP000006620"/>
    </source>
</evidence>
<dbReference type="InterPro" id="IPR032528">
    <property type="entry name" value="Ribosom_S30AE_C"/>
</dbReference>
<dbReference type="HAMAP" id="MF_00839">
    <property type="entry name" value="HPF"/>
    <property type="match status" value="1"/>
</dbReference>
<comment type="function">
    <text evidence="3">Required for dimerization of active 70S ribosomes into 100S ribosomes in stationary phase; 100S ribosomes are translationally inactive and sometimes present during exponential growth.</text>
</comment>
<dbReference type="NCBIfam" id="TIGR00741">
    <property type="entry name" value="yfiA"/>
    <property type="match status" value="1"/>
</dbReference>
<name>F8FJ54_PAEMK</name>
<dbReference type="Gene3D" id="3.30.160.100">
    <property type="entry name" value="Ribosome hibernation promotion factor-like"/>
    <property type="match status" value="1"/>
</dbReference>
<evidence type="ECO:0000256" key="2">
    <source>
        <dbReference type="ARBA" id="ARBA00022845"/>
    </source>
</evidence>
<evidence type="ECO:0000313" key="6">
    <source>
        <dbReference type="EMBL" id="AEI38767.1"/>
    </source>
</evidence>
<dbReference type="InterPro" id="IPR034694">
    <property type="entry name" value="HPF_long/plastid"/>
</dbReference>
<comment type="subcellular location">
    <subcellularLocation>
        <location evidence="3">Cytoplasm</location>
    </subcellularLocation>
</comment>
<dbReference type="PANTHER" id="PTHR33231">
    <property type="entry name" value="30S RIBOSOMAL PROTEIN"/>
    <property type="match status" value="1"/>
</dbReference>
<keyword evidence="2 3" id="KW-0810">Translation regulation</keyword>
<proteinExistence type="inferred from homology"/>
<dbReference type="Gene3D" id="3.30.505.50">
    <property type="entry name" value="Sigma 54 modulation/S30EA ribosomal protein, C-terminal domain"/>
    <property type="match status" value="1"/>
</dbReference>
<dbReference type="EMBL" id="CP002869">
    <property type="protein sequence ID" value="AEI38767.1"/>
    <property type="molecule type" value="Genomic_DNA"/>
</dbReference>
<dbReference type="Pfam" id="PF02482">
    <property type="entry name" value="Ribosomal_S30AE"/>
    <property type="match status" value="1"/>
</dbReference>
<dbReference type="KEGG" id="pms:KNP414_00116"/>
<evidence type="ECO:0000256" key="4">
    <source>
        <dbReference type="SAM" id="Coils"/>
    </source>
</evidence>
<keyword evidence="4" id="KW-0175">Coiled coil</keyword>
<feature type="coiled-coil region" evidence="4">
    <location>
        <begin position="73"/>
        <end position="100"/>
    </location>
</feature>
<sequence>MKFNIRGVNIEVTDALRDHVEKKLSRLEKYFEAPPTSEVSVSLSVLKGLQAVEVTIPLPNLLLRAEERQADMYASVDLVVDKLERQIRKAKTKANRKIRQEGGLKDLFRASEPDDSYVAVHEEEDDFELVRTKRFTLKPMDIDEAILQMNMVGHNFFVFANSDTSEVNVVYKRNDGKYGLIEPAK</sequence>
<dbReference type="GO" id="GO:0022627">
    <property type="term" value="C:cytosolic small ribosomal subunit"/>
    <property type="evidence" value="ECO:0007669"/>
    <property type="project" value="TreeGrafter"/>
</dbReference>
<dbReference type="InterPro" id="IPR036567">
    <property type="entry name" value="RHF-like"/>
</dbReference>
<comment type="subunit">
    <text evidence="3">Interacts with 100S ribosomes.</text>
</comment>
<dbReference type="SUPFAM" id="SSF69754">
    <property type="entry name" value="Ribosome binding protein Y (YfiA homologue)"/>
    <property type="match status" value="1"/>
</dbReference>